<dbReference type="EMBL" id="LNQE01000673">
    <property type="protein sequence ID" value="KUG25498.1"/>
    <property type="molecule type" value="Genomic_DNA"/>
</dbReference>
<comment type="caution">
    <text evidence="1">The sequence shown here is derived from an EMBL/GenBank/DDBJ whole genome shotgun (WGS) entry which is preliminary data.</text>
</comment>
<accession>A0A0W8FXD5</accession>
<sequence length="39" mass="4683">MGWGVEFKQTKILSNKFIINSLINPKRYFRQYFGNSKKT</sequence>
<reference evidence="1" key="1">
    <citation type="journal article" date="2015" name="Proc. Natl. Acad. Sci. U.S.A.">
        <title>Networks of energetic and metabolic interactions define dynamics in microbial communities.</title>
        <authorList>
            <person name="Embree M."/>
            <person name="Liu J.K."/>
            <person name="Al-Bassam M.M."/>
            <person name="Zengler K."/>
        </authorList>
    </citation>
    <scope>NUCLEOTIDE SEQUENCE</scope>
</reference>
<organism evidence="1">
    <name type="scientific">hydrocarbon metagenome</name>
    <dbReference type="NCBI Taxonomy" id="938273"/>
    <lineage>
        <taxon>unclassified sequences</taxon>
        <taxon>metagenomes</taxon>
        <taxon>ecological metagenomes</taxon>
    </lineage>
</organism>
<proteinExistence type="predicted"/>
<gene>
    <name evidence="1" type="ORF">ASZ90_004681</name>
</gene>
<dbReference type="AlphaFoldDB" id="A0A0W8FXD5"/>
<protein>
    <submittedName>
        <fullName evidence="1">Uncharacterized protein</fullName>
    </submittedName>
</protein>
<name>A0A0W8FXD5_9ZZZZ</name>
<evidence type="ECO:0000313" key="1">
    <source>
        <dbReference type="EMBL" id="KUG25498.1"/>
    </source>
</evidence>